<accession>A0A8J3UTE5</accession>
<gene>
    <name evidence="1" type="ORF">Pth03_01070</name>
</gene>
<organism evidence="1 2">
    <name type="scientific">Planotetraspora thailandica</name>
    <dbReference type="NCBI Taxonomy" id="487172"/>
    <lineage>
        <taxon>Bacteria</taxon>
        <taxon>Bacillati</taxon>
        <taxon>Actinomycetota</taxon>
        <taxon>Actinomycetes</taxon>
        <taxon>Streptosporangiales</taxon>
        <taxon>Streptosporangiaceae</taxon>
        <taxon>Planotetraspora</taxon>
    </lineage>
</organism>
<reference evidence="1" key="1">
    <citation type="submission" date="2021-01" db="EMBL/GenBank/DDBJ databases">
        <title>Whole genome shotgun sequence of Planotetraspora thailandica NBRC 104271.</title>
        <authorList>
            <person name="Komaki H."/>
            <person name="Tamura T."/>
        </authorList>
    </citation>
    <scope>NUCLEOTIDE SEQUENCE</scope>
    <source>
        <strain evidence="1">NBRC 104271</strain>
    </source>
</reference>
<protein>
    <submittedName>
        <fullName evidence="1">Uncharacterized protein</fullName>
    </submittedName>
</protein>
<dbReference type="Proteomes" id="UP000605992">
    <property type="component" value="Unassembled WGS sequence"/>
</dbReference>
<evidence type="ECO:0000313" key="2">
    <source>
        <dbReference type="Proteomes" id="UP000605992"/>
    </source>
</evidence>
<keyword evidence="2" id="KW-1185">Reference proteome</keyword>
<dbReference type="AlphaFoldDB" id="A0A8J3UTE5"/>
<sequence>MREGVREFLCDHTQEGGFAFWGGCQGRGDYLSVRTVIGHDETFDCDSYSRDGDYVGGGCGPRDGFQ</sequence>
<name>A0A8J3UTE5_9ACTN</name>
<proteinExistence type="predicted"/>
<evidence type="ECO:0000313" key="1">
    <source>
        <dbReference type="EMBL" id="GII51718.1"/>
    </source>
</evidence>
<dbReference type="EMBL" id="BOOR01000003">
    <property type="protein sequence ID" value="GII51718.1"/>
    <property type="molecule type" value="Genomic_DNA"/>
</dbReference>
<comment type="caution">
    <text evidence="1">The sequence shown here is derived from an EMBL/GenBank/DDBJ whole genome shotgun (WGS) entry which is preliminary data.</text>
</comment>